<sequence>MLRNIESEKWTEEITKGNISDISRPENFLAYFKEIGENYSTSDNQIRISGVYMKPPEYSWINLEFKFKNFEFTWDKHVTHEEWLQWILPE</sequence>
<gene>
    <name evidence="1" type="ORF">GCM10011323_32840</name>
</gene>
<evidence type="ECO:0000313" key="2">
    <source>
        <dbReference type="Proteomes" id="UP000634043"/>
    </source>
</evidence>
<name>A0ABQ1WEI5_9BACT</name>
<reference evidence="2" key="1">
    <citation type="journal article" date="2019" name="Int. J. Syst. Evol. Microbiol.">
        <title>The Global Catalogue of Microorganisms (GCM) 10K type strain sequencing project: providing services to taxonomists for standard genome sequencing and annotation.</title>
        <authorList>
            <consortium name="The Broad Institute Genomics Platform"/>
            <consortium name="The Broad Institute Genome Sequencing Center for Infectious Disease"/>
            <person name="Wu L."/>
            <person name="Ma J."/>
        </authorList>
    </citation>
    <scope>NUCLEOTIDE SEQUENCE [LARGE SCALE GENOMIC DNA]</scope>
    <source>
        <strain evidence="2">CGMCC 1.12749</strain>
    </source>
</reference>
<dbReference type="EMBL" id="BMFP01000007">
    <property type="protein sequence ID" value="GGG26695.1"/>
    <property type="molecule type" value="Genomic_DNA"/>
</dbReference>
<comment type="caution">
    <text evidence="1">The sequence shown here is derived from an EMBL/GenBank/DDBJ whole genome shotgun (WGS) entry which is preliminary data.</text>
</comment>
<keyword evidence="2" id="KW-1185">Reference proteome</keyword>
<proteinExistence type="predicted"/>
<protein>
    <submittedName>
        <fullName evidence="1">Uncharacterized protein</fullName>
    </submittedName>
</protein>
<evidence type="ECO:0000313" key="1">
    <source>
        <dbReference type="EMBL" id="GGG26695.1"/>
    </source>
</evidence>
<dbReference type="Proteomes" id="UP000634043">
    <property type="component" value="Unassembled WGS sequence"/>
</dbReference>
<organism evidence="1 2">
    <name type="scientific">Pontibacter amylolyticus</name>
    <dbReference type="NCBI Taxonomy" id="1424080"/>
    <lineage>
        <taxon>Bacteria</taxon>
        <taxon>Pseudomonadati</taxon>
        <taxon>Bacteroidota</taxon>
        <taxon>Cytophagia</taxon>
        <taxon>Cytophagales</taxon>
        <taxon>Hymenobacteraceae</taxon>
        <taxon>Pontibacter</taxon>
    </lineage>
</organism>
<accession>A0ABQ1WEI5</accession>